<reference evidence="2 3" key="1">
    <citation type="journal article" date="2018" name="Environ. Microbiol.">
        <title>Ecological and genomic features of two widespread freshwater picocyanobacteria.</title>
        <authorList>
            <person name="Cabello-Yeves P.J."/>
            <person name="Picazo A."/>
            <person name="Camacho A."/>
            <person name="Callieri C."/>
            <person name="Rosselli R."/>
            <person name="Roda-Garcia J.J."/>
            <person name="Coutinho F.H."/>
            <person name="Rodriguez-Valera F."/>
        </authorList>
    </citation>
    <scope>NUCLEOTIDE SEQUENCE [LARGE SCALE GENOMIC DNA]</scope>
    <source>
        <strain evidence="2 3">Tous</strain>
    </source>
</reference>
<dbReference type="CDD" id="cd06142">
    <property type="entry name" value="RNaseD_exo"/>
    <property type="match status" value="1"/>
</dbReference>
<dbReference type="GO" id="GO:0006139">
    <property type="term" value="P:nucleobase-containing compound metabolic process"/>
    <property type="evidence" value="ECO:0007669"/>
    <property type="project" value="InterPro"/>
</dbReference>
<dbReference type="InterPro" id="IPR036397">
    <property type="entry name" value="RNaseH_sf"/>
</dbReference>
<dbReference type="Proteomes" id="UP000243002">
    <property type="component" value="Unassembled WGS sequence"/>
</dbReference>
<dbReference type="GO" id="GO:0008408">
    <property type="term" value="F:3'-5' exonuclease activity"/>
    <property type="evidence" value="ECO:0007669"/>
    <property type="project" value="InterPro"/>
</dbReference>
<dbReference type="SUPFAM" id="SSF53098">
    <property type="entry name" value="Ribonuclease H-like"/>
    <property type="match status" value="1"/>
</dbReference>
<evidence type="ECO:0000259" key="1">
    <source>
        <dbReference type="SMART" id="SM00474"/>
    </source>
</evidence>
<evidence type="ECO:0000313" key="3">
    <source>
        <dbReference type="Proteomes" id="UP000243002"/>
    </source>
</evidence>
<dbReference type="PANTHER" id="PTHR47649:SF1">
    <property type="entry name" value="RIBONUCLEASE D"/>
    <property type="match status" value="1"/>
</dbReference>
<sequence length="225" mass="25050">MTASSAPSNLPAPARFAVFDGDLDAEWAALYAGARALAVDTEAMGLIHGRDRLCLVQICDDNDNVCCIRLHRGQSSAPRLQVLMENPAIEKVFHFARFDVAALAENLAIAVDPIFCTKVASRLGRTYSPRHGLKEVVQELVGIELDKQAQSSDWGRVEDLSDVQLAYAAGDVRYLLPARDRLETMLKREERWQLAERCFGCIPVLADLDRQRFHLLFEHSTGGNR</sequence>
<name>A0A2P7MU59_9CYAN</name>
<dbReference type="PANTHER" id="PTHR47649">
    <property type="entry name" value="RIBONUCLEASE D"/>
    <property type="match status" value="1"/>
</dbReference>
<comment type="caution">
    <text evidence="2">The sequence shown here is derived from an EMBL/GenBank/DDBJ whole genome shotgun (WGS) entry which is preliminary data.</text>
</comment>
<keyword evidence="3" id="KW-1185">Reference proteome</keyword>
<protein>
    <submittedName>
        <fullName evidence="2">Ribonuclease D</fullName>
    </submittedName>
</protein>
<dbReference type="AlphaFoldDB" id="A0A2P7MU59"/>
<dbReference type="Gene3D" id="3.30.420.10">
    <property type="entry name" value="Ribonuclease H-like superfamily/Ribonuclease H"/>
    <property type="match status" value="1"/>
</dbReference>
<dbReference type="GO" id="GO:0003676">
    <property type="term" value="F:nucleic acid binding"/>
    <property type="evidence" value="ECO:0007669"/>
    <property type="project" value="InterPro"/>
</dbReference>
<gene>
    <name evidence="2" type="ORF">C7K55_08720</name>
</gene>
<dbReference type="SMART" id="SM00474">
    <property type="entry name" value="35EXOc"/>
    <property type="match status" value="1"/>
</dbReference>
<dbReference type="InterPro" id="IPR002562">
    <property type="entry name" value="3'-5'_exonuclease_dom"/>
</dbReference>
<organism evidence="2 3">
    <name type="scientific">Cyanobium usitatum str. Tous</name>
    <dbReference type="NCBI Taxonomy" id="2116684"/>
    <lineage>
        <taxon>Bacteria</taxon>
        <taxon>Bacillati</taxon>
        <taxon>Cyanobacteriota</taxon>
        <taxon>Cyanophyceae</taxon>
        <taxon>Synechococcales</taxon>
        <taxon>Prochlorococcaceae</taxon>
        <taxon>Cyanobium</taxon>
    </lineage>
</organism>
<evidence type="ECO:0000313" key="2">
    <source>
        <dbReference type="EMBL" id="PSJ04788.1"/>
    </source>
</evidence>
<proteinExistence type="predicted"/>
<feature type="domain" description="3'-5' exonuclease" evidence="1">
    <location>
        <begin position="15"/>
        <end position="187"/>
    </location>
</feature>
<dbReference type="RefSeq" id="WP_106632352.1">
    <property type="nucleotide sequence ID" value="NZ_PXXO01000009.1"/>
</dbReference>
<accession>A0A2P7MU59</accession>
<dbReference type="EMBL" id="PXXO01000009">
    <property type="protein sequence ID" value="PSJ04788.1"/>
    <property type="molecule type" value="Genomic_DNA"/>
</dbReference>
<dbReference type="InterPro" id="IPR012337">
    <property type="entry name" value="RNaseH-like_sf"/>
</dbReference>
<dbReference type="Pfam" id="PF01612">
    <property type="entry name" value="DNA_pol_A_exo1"/>
    <property type="match status" value="1"/>
</dbReference>
<dbReference type="InterPro" id="IPR051086">
    <property type="entry name" value="RNase_D-like"/>
</dbReference>
<dbReference type="OrthoDB" id="4224322at2"/>